<dbReference type="EMBL" id="AAWS01000028">
    <property type="protein sequence ID" value="EAY26953.1"/>
    <property type="molecule type" value="Genomic_DNA"/>
</dbReference>
<evidence type="ECO:0000313" key="1">
    <source>
        <dbReference type="EMBL" id="EAY26953.1"/>
    </source>
</evidence>
<dbReference type="RefSeq" id="WP_004156531.1">
    <property type="nucleotide sequence ID" value="NZ_AAWS01000028.1"/>
</dbReference>
<dbReference type="Proteomes" id="UP000004095">
    <property type="component" value="Unassembled WGS sequence"/>
</dbReference>
<proteinExistence type="predicted"/>
<dbReference type="SUPFAM" id="SSF52058">
    <property type="entry name" value="L domain-like"/>
    <property type="match status" value="1"/>
</dbReference>
<organism evidence="1 2">
    <name type="scientific">Microscilla marina ATCC 23134</name>
    <dbReference type="NCBI Taxonomy" id="313606"/>
    <lineage>
        <taxon>Bacteria</taxon>
        <taxon>Pseudomonadati</taxon>
        <taxon>Bacteroidota</taxon>
        <taxon>Cytophagia</taxon>
        <taxon>Cytophagales</taxon>
        <taxon>Microscillaceae</taxon>
        <taxon>Microscilla</taxon>
    </lineage>
</organism>
<accession>A1ZRP8</accession>
<keyword evidence="2" id="KW-1185">Reference proteome</keyword>
<dbReference type="Gene3D" id="3.80.10.10">
    <property type="entry name" value="Ribonuclease Inhibitor"/>
    <property type="match status" value="1"/>
</dbReference>
<dbReference type="AlphaFoldDB" id="A1ZRP8"/>
<reference evidence="1 2" key="1">
    <citation type="submission" date="2007-01" db="EMBL/GenBank/DDBJ databases">
        <authorList>
            <person name="Haygood M."/>
            <person name="Podell S."/>
            <person name="Anderson C."/>
            <person name="Hopkinson B."/>
            <person name="Roe K."/>
            <person name="Barbeau K."/>
            <person name="Gaasterland T."/>
            <person name="Ferriera S."/>
            <person name="Johnson J."/>
            <person name="Kravitz S."/>
            <person name="Beeson K."/>
            <person name="Sutton G."/>
            <person name="Rogers Y.-H."/>
            <person name="Friedman R."/>
            <person name="Frazier M."/>
            <person name="Venter J.C."/>
        </authorList>
    </citation>
    <scope>NUCLEOTIDE SEQUENCE [LARGE SCALE GENOMIC DNA]</scope>
    <source>
        <strain evidence="1 2">ATCC 23134</strain>
    </source>
</reference>
<evidence type="ECO:0000313" key="2">
    <source>
        <dbReference type="Proteomes" id="UP000004095"/>
    </source>
</evidence>
<name>A1ZRP8_MICM2</name>
<dbReference type="eggNOG" id="COG4886">
    <property type="taxonomic scope" value="Bacteria"/>
</dbReference>
<gene>
    <name evidence="1" type="ORF">M23134_03604</name>
</gene>
<sequence length="246" mass="28733">MTKPLDHEFKYLEEYGKGEEIFLRPDRQDRSGDAWEKLLALINQAVEEGWTEFAPGRMMPHDLWRQIKVLPNEIERLTQVTHLFLYGSSLERIPPHIGKMTSLKEFTPYTSYGLHWFPYEITRCKNLVDSTVSTRALYGNYKNRPYFPDLTKAFNQVEYFGYTPTCSVCNKQVKNNEYRQVWISLSVATDILPLLANICSDVCLEALPTPPESYIQEPHQGGIHQKQAITFWEQVLNKYEDDDEVE</sequence>
<comment type="caution">
    <text evidence="1">The sequence shown here is derived from an EMBL/GenBank/DDBJ whole genome shotgun (WGS) entry which is preliminary data.</text>
</comment>
<dbReference type="InterPro" id="IPR032675">
    <property type="entry name" value="LRR_dom_sf"/>
</dbReference>
<protein>
    <submittedName>
        <fullName evidence="1">Uncharacterized protein</fullName>
    </submittedName>
</protein>